<reference evidence="7" key="2">
    <citation type="submission" date="2021-08" db="EMBL/GenBank/DDBJ databases">
        <authorList>
            <person name="Tani A."/>
            <person name="Ola A."/>
            <person name="Ogura Y."/>
            <person name="Katsura K."/>
            <person name="Hayashi T."/>
        </authorList>
    </citation>
    <scope>NUCLEOTIDE SEQUENCE</scope>
    <source>
        <strain evidence="7">DSM 17168</strain>
    </source>
</reference>
<feature type="domain" description="Integral membrane bound transporter" evidence="6">
    <location>
        <begin position="92"/>
        <end position="212"/>
    </location>
</feature>
<evidence type="ECO:0000256" key="4">
    <source>
        <dbReference type="ARBA" id="ARBA00023136"/>
    </source>
</evidence>
<dbReference type="RefSeq" id="WP_238235663.1">
    <property type="nucleotide sequence ID" value="NZ_BPQQ01000031.1"/>
</dbReference>
<accession>A0ABQ4SFW5</accession>
<dbReference type="EMBL" id="BPQQ01000031">
    <property type="protein sequence ID" value="GJE00803.1"/>
    <property type="molecule type" value="Genomic_DNA"/>
</dbReference>
<keyword evidence="3 5" id="KW-1133">Transmembrane helix</keyword>
<name>A0ABQ4SFW5_9HYPH</name>
<evidence type="ECO:0000313" key="8">
    <source>
        <dbReference type="Proteomes" id="UP001055153"/>
    </source>
</evidence>
<gene>
    <name evidence="7" type="ORF">GMJLKIPL_2730</name>
</gene>
<feature type="transmembrane region" description="Helical" evidence="5">
    <location>
        <begin position="175"/>
        <end position="197"/>
    </location>
</feature>
<reference evidence="7" key="1">
    <citation type="journal article" date="2021" name="Front. Microbiol.">
        <title>Comprehensive Comparative Genomics and Phenotyping of Methylobacterium Species.</title>
        <authorList>
            <person name="Alessa O."/>
            <person name="Ogura Y."/>
            <person name="Fujitani Y."/>
            <person name="Takami H."/>
            <person name="Hayashi T."/>
            <person name="Sahin N."/>
            <person name="Tani A."/>
        </authorList>
    </citation>
    <scope>NUCLEOTIDE SEQUENCE</scope>
    <source>
        <strain evidence="7">DSM 17168</strain>
    </source>
</reference>
<evidence type="ECO:0000256" key="3">
    <source>
        <dbReference type="ARBA" id="ARBA00022989"/>
    </source>
</evidence>
<comment type="caution">
    <text evidence="7">The sequence shown here is derived from an EMBL/GenBank/DDBJ whole genome shotgun (WGS) entry which is preliminary data.</text>
</comment>
<feature type="transmembrane region" description="Helical" evidence="5">
    <location>
        <begin position="146"/>
        <end position="163"/>
    </location>
</feature>
<keyword evidence="2 5" id="KW-0812">Transmembrane</keyword>
<organism evidence="7 8">
    <name type="scientific">Methylobacterium isbiliense</name>
    <dbReference type="NCBI Taxonomy" id="315478"/>
    <lineage>
        <taxon>Bacteria</taxon>
        <taxon>Pseudomonadati</taxon>
        <taxon>Pseudomonadota</taxon>
        <taxon>Alphaproteobacteria</taxon>
        <taxon>Hyphomicrobiales</taxon>
        <taxon>Methylobacteriaceae</taxon>
        <taxon>Methylobacterium</taxon>
    </lineage>
</organism>
<dbReference type="InterPro" id="IPR049453">
    <property type="entry name" value="Memb_transporter_dom"/>
</dbReference>
<feature type="transmembrane region" description="Helical" evidence="5">
    <location>
        <begin position="123"/>
        <end position="140"/>
    </location>
</feature>
<evidence type="ECO:0000256" key="2">
    <source>
        <dbReference type="ARBA" id="ARBA00022692"/>
    </source>
</evidence>
<protein>
    <recommendedName>
        <fullName evidence="6">Integral membrane bound transporter domain-containing protein</fullName>
    </recommendedName>
</protein>
<dbReference type="Pfam" id="PF13515">
    <property type="entry name" value="FUSC_2"/>
    <property type="match status" value="1"/>
</dbReference>
<evidence type="ECO:0000256" key="1">
    <source>
        <dbReference type="ARBA" id="ARBA00004141"/>
    </source>
</evidence>
<feature type="transmembrane region" description="Helical" evidence="5">
    <location>
        <begin position="203"/>
        <end position="224"/>
    </location>
</feature>
<comment type="subcellular location">
    <subcellularLocation>
        <location evidence="1">Membrane</location>
        <topology evidence="1">Multi-pass membrane protein</topology>
    </subcellularLocation>
</comment>
<evidence type="ECO:0000313" key="7">
    <source>
        <dbReference type="EMBL" id="GJE00803.1"/>
    </source>
</evidence>
<feature type="transmembrane region" description="Helical" evidence="5">
    <location>
        <begin position="33"/>
        <end position="55"/>
    </location>
</feature>
<sequence>MLLAGITAILVLFGTLASPGDGLHFAVYRFLEVLTGIVVGCGVEYAIGSGAGAAADAEKPGMFARPIDADLLAVAVTGGIAVALIPDVWETFQLPGFAQTPITAFVIVTASRHEPDLKAINRILGGLLGGLYGLLAMALVADDLLAWVAALAAGPLLASIVLHGRGDASYAGQQAAIAVLLAMVQGPAATTDILPAIDRLAGILGGIAFVLALDPLLAPLRVAIGSRLRGAG</sequence>
<feature type="transmembrane region" description="Helical" evidence="5">
    <location>
        <begin position="67"/>
        <end position="86"/>
    </location>
</feature>
<evidence type="ECO:0000259" key="6">
    <source>
        <dbReference type="Pfam" id="PF13515"/>
    </source>
</evidence>
<keyword evidence="4 5" id="KW-0472">Membrane</keyword>
<dbReference type="Proteomes" id="UP001055153">
    <property type="component" value="Unassembled WGS sequence"/>
</dbReference>
<proteinExistence type="predicted"/>
<keyword evidence="8" id="KW-1185">Reference proteome</keyword>
<evidence type="ECO:0000256" key="5">
    <source>
        <dbReference type="SAM" id="Phobius"/>
    </source>
</evidence>